<evidence type="ECO:0000313" key="3">
    <source>
        <dbReference type="EMBL" id="NRN70997.1"/>
    </source>
</evidence>
<comment type="caution">
    <text evidence="3">The sequence shown here is derived from an EMBL/GenBank/DDBJ whole genome shotgun (WGS) entry which is preliminary data.</text>
</comment>
<proteinExistence type="predicted"/>
<accession>A0ABX2FJD5</accession>
<organism evidence="3 4">
    <name type="scientific">Kibdelosporangium persicum</name>
    <dbReference type="NCBI Taxonomy" id="2698649"/>
    <lineage>
        <taxon>Bacteria</taxon>
        <taxon>Bacillati</taxon>
        <taxon>Actinomycetota</taxon>
        <taxon>Actinomycetes</taxon>
        <taxon>Pseudonocardiales</taxon>
        <taxon>Pseudonocardiaceae</taxon>
        <taxon>Kibdelosporangium</taxon>
    </lineage>
</organism>
<evidence type="ECO:0000256" key="1">
    <source>
        <dbReference type="SAM" id="MobiDB-lite"/>
    </source>
</evidence>
<protein>
    <recommendedName>
        <fullName evidence="2">Deoxyribonuclease NucA/NucB domain-containing protein</fullName>
    </recommendedName>
</protein>
<dbReference type="EMBL" id="JAAATY010000049">
    <property type="protein sequence ID" value="NRN70997.1"/>
    <property type="molecule type" value="Genomic_DNA"/>
</dbReference>
<dbReference type="InterPro" id="IPR029476">
    <property type="entry name" value="DNase_NucA_NucB"/>
</dbReference>
<sequence>MTGYTGFISVVGDPAEPTIDAAGNVVVSSPPQRTGTAEEAVRVAARRNNVFDADPAQRDKLESWSRAIAAQTAAQPPQQLLDECLKQPGADSPGGHVLFRGFWCQKRTVHGGIIVNGKIEGEFWVDYRAAAIGNPFVRKTHVFFRGDDYRTEGTFSGWSTLGLKYECRVLTVGCTADKGFVTKDIGDWDDGDWVDWTMDSDERQSSQEPERVLRHILGLTGQAIDDFGRPTVTGSGDITGFRCDSANYFPSPLRCVFTDVIPRLNYNFGNGYDEVVHHIRKAQNQPAQTYPNYGTPKNIPGKWASDASQPPLTRVQYNGEDWKKNAAEKDRACDKQPPYTGPGQLPDFDKTTRQCDEYPFATTQQGAGKGDGNFSIQDVPKEQNGLAGNALQWYLEWDRILYKDLDNYWVKAG</sequence>
<dbReference type="Pfam" id="PF14040">
    <property type="entry name" value="DNase_NucA_NucB"/>
    <property type="match status" value="1"/>
</dbReference>
<dbReference type="RefSeq" id="WP_173142169.1">
    <property type="nucleotide sequence ID" value="NZ_CBCSGW010000020.1"/>
</dbReference>
<feature type="domain" description="Deoxyribonuclease NucA/NucB" evidence="2">
    <location>
        <begin position="313"/>
        <end position="392"/>
    </location>
</feature>
<evidence type="ECO:0000259" key="2">
    <source>
        <dbReference type="Pfam" id="PF14040"/>
    </source>
</evidence>
<feature type="region of interest" description="Disordered" evidence="1">
    <location>
        <begin position="328"/>
        <end position="347"/>
    </location>
</feature>
<evidence type="ECO:0000313" key="4">
    <source>
        <dbReference type="Proteomes" id="UP000763557"/>
    </source>
</evidence>
<name>A0ABX2FJD5_9PSEU</name>
<gene>
    <name evidence="3" type="ORF">GC106_82720</name>
</gene>
<keyword evidence="4" id="KW-1185">Reference proteome</keyword>
<reference evidence="3 4" key="1">
    <citation type="submission" date="2020-01" db="EMBL/GenBank/DDBJ databases">
        <title>Kibdelosporangium persica a novel Actinomycetes from a hot desert in Iran.</title>
        <authorList>
            <person name="Safaei N."/>
            <person name="Zaburannyi N."/>
            <person name="Mueller R."/>
            <person name="Wink J."/>
        </authorList>
    </citation>
    <scope>NUCLEOTIDE SEQUENCE [LARGE SCALE GENOMIC DNA]</scope>
    <source>
        <strain evidence="3 4">4NS15</strain>
    </source>
</reference>
<dbReference type="Proteomes" id="UP000763557">
    <property type="component" value="Unassembled WGS sequence"/>
</dbReference>